<dbReference type="PROSITE" id="PS01162">
    <property type="entry name" value="QOR_ZETA_CRYSTAL"/>
    <property type="match status" value="1"/>
</dbReference>
<dbReference type="InterPro" id="IPR015083">
    <property type="entry name" value="NorB/c/GfsB-D-like_docking"/>
</dbReference>
<dbReference type="Gene3D" id="3.10.129.110">
    <property type="entry name" value="Polyketide synthase dehydratase"/>
    <property type="match status" value="1"/>
</dbReference>
<dbReference type="InterPro" id="IPR020843">
    <property type="entry name" value="ER"/>
</dbReference>
<name>A0ABQ2LJX8_9ACTN</name>
<feature type="region of interest" description="N-terminal hotdog fold" evidence="9">
    <location>
        <begin position="933"/>
        <end position="1059"/>
    </location>
</feature>
<dbReference type="InterPro" id="IPR014031">
    <property type="entry name" value="Ketoacyl_synth_C"/>
</dbReference>
<dbReference type="InterPro" id="IPR018201">
    <property type="entry name" value="Ketoacyl_synth_AS"/>
</dbReference>
<dbReference type="SUPFAM" id="SSF47336">
    <property type="entry name" value="ACP-like"/>
    <property type="match status" value="3"/>
</dbReference>
<dbReference type="InterPro" id="IPR042104">
    <property type="entry name" value="PKS_dehydratase_sf"/>
</dbReference>
<keyword evidence="6" id="KW-0045">Antibiotic biosynthesis</keyword>
<dbReference type="Gene3D" id="1.10.1200.10">
    <property type="entry name" value="ACP-like"/>
    <property type="match status" value="3"/>
</dbReference>
<dbReference type="InterPro" id="IPR014030">
    <property type="entry name" value="Ketoacyl_synth_N"/>
</dbReference>
<dbReference type="SMART" id="SM00826">
    <property type="entry name" value="PKS_DH"/>
    <property type="match status" value="1"/>
</dbReference>
<feature type="domain" description="Ketosynthase family 3 (KS3)" evidence="12">
    <location>
        <begin position="3746"/>
        <end position="4175"/>
    </location>
</feature>
<dbReference type="CDD" id="cd00833">
    <property type="entry name" value="PKS"/>
    <property type="match status" value="3"/>
</dbReference>
<feature type="domain" description="PKS/mFAS DH" evidence="13">
    <location>
        <begin position="933"/>
        <end position="1220"/>
    </location>
</feature>
<dbReference type="Pfam" id="PF13602">
    <property type="entry name" value="ADH_zinc_N_2"/>
    <property type="match status" value="1"/>
</dbReference>
<keyword evidence="3" id="KW-0596">Phosphopantetheine</keyword>
<dbReference type="Pfam" id="PF16197">
    <property type="entry name" value="KAsynt_C_assoc"/>
    <property type="match status" value="1"/>
</dbReference>
<gene>
    <name evidence="14" type="ORF">GCM10012286_11890</name>
</gene>
<dbReference type="PANTHER" id="PTHR43775:SF51">
    <property type="entry name" value="INACTIVE PHENOLPHTHIOCEROL SYNTHESIS POLYKETIDE SYNTHASE TYPE I PKS1-RELATED"/>
    <property type="match status" value="1"/>
</dbReference>
<keyword evidence="15" id="KW-1185">Reference proteome</keyword>
<dbReference type="Gene3D" id="3.40.50.11460">
    <property type="match status" value="2"/>
</dbReference>
<evidence type="ECO:0000259" key="12">
    <source>
        <dbReference type="PROSITE" id="PS52004"/>
    </source>
</evidence>
<dbReference type="Pfam" id="PF08990">
    <property type="entry name" value="Docking"/>
    <property type="match status" value="1"/>
</dbReference>
<reference evidence="15" key="1">
    <citation type="journal article" date="2019" name="Int. J. Syst. Evol. Microbiol.">
        <title>The Global Catalogue of Microorganisms (GCM) 10K type strain sequencing project: providing services to taxonomists for standard genome sequencing and annotation.</title>
        <authorList>
            <consortium name="The Broad Institute Genomics Platform"/>
            <consortium name="The Broad Institute Genome Sequencing Center for Infectious Disease"/>
            <person name="Wu L."/>
            <person name="Ma J."/>
        </authorList>
    </citation>
    <scope>NUCLEOTIDE SEQUENCE [LARGE SCALE GENOMIC DNA]</scope>
    <source>
        <strain evidence="15">CGMCC 4.7349</strain>
    </source>
</reference>
<dbReference type="InterPro" id="IPR036736">
    <property type="entry name" value="ACP-like_sf"/>
</dbReference>
<evidence type="ECO:0008006" key="16">
    <source>
        <dbReference type="Google" id="ProtNLM"/>
    </source>
</evidence>
<dbReference type="PROSITE" id="PS00012">
    <property type="entry name" value="PHOSPHOPANTETHEINE"/>
    <property type="match status" value="3"/>
</dbReference>
<evidence type="ECO:0000256" key="4">
    <source>
        <dbReference type="ARBA" id="ARBA00022553"/>
    </source>
</evidence>
<dbReference type="Gene3D" id="6.10.140.1830">
    <property type="match status" value="2"/>
</dbReference>
<dbReference type="SMART" id="SM00827">
    <property type="entry name" value="PKS_AT"/>
    <property type="match status" value="3"/>
</dbReference>
<dbReference type="CDD" id="cd05195">
    <property type="entry name" value="enoyl_red"/>
    <property type="match status" value="1"/>
</dbReference>
<accession>A0ABQ2LJX8</accession>
<sequence length="5391" mass="563678">MSNEEKLRDYLKRTTSDLRQARRRLREVEERDQEPIAIVSMSCRYPGGVRTPEELWRLVADGTDALTPFPTDRGWDADALADPDPGADDTAYARVGGFLHEADRFDAPFFGISPREALATDPQQRLLLETSWELFERAGIDPASLRGSATGVFAGVMYHDYASRLHSVPEDVEGYLGTGASSSIVSGRVAYTFGLEGPAVTIDTACSSSLVALHLAVQALRQGECSLALAGGVTVMFTPGTFVDFSKQRGLASDGRCKPYADAADGTGWGEGAGLLLLERLSDARRNGHEVLAVVRGSAVNQDGASNGLTAPNGPSQQRVILQALANAHLAPEQIDAVEGHGTGTTLGDPIEAQALIATYGQDRPEDRPLWLGSIKSNLGHTQAAAGVAGVMKMVMAMREGVLPQTLHVDEPSTHVDWSVGAVELLTEARAWSEREEGTPRRAGVSSFGVSGTNAHVIVEQVPVADPEPTVSAKTSVLSSALPWLVSARSADALRAQAGKLREHVAGRDGLDPVDTGWTLLSARALHEHRAVVFGRDREDFLTGLEALASDGPGAVAGAVAEGRLGAVFTGQGSQRIGMGRELYEAFPVFAAALDEVCAHLDGLLDQPLKDVMFGTDAGLLEQTGYAQPALFAVEVALYRLAESFGVRPEIVGGHSIGELTAAYVAGLWSLEDAAQLVAARGRLMQSLPEGGAMLAVQAAEGDVLPLLEGVTDRVGLAAVNGPSQVVLSGDRAILAGLEEKLRGEGRKVRWLKVSHAFHSPLMDPILDEFREVARGLTYQEPKLPVVSNVTGELAESAQLKDPEYWVRHIREAVRFHDGLGALTGFGVSTLLELGPDSVLTAMAHDTLTDPTAQAGLIAAARKDRPEADTFLTALAQLHVRGAEVDWEPLYAPIESRARVDLPTYAFQHQSYWLHAPALTGDVTSAGLAAADHPLLGAAVQVAGSDARLFAGLLSVDAHPWLADHVVAGRTLLPGTAFVELAVRAGDEVGCDLLEELILEAPLVLPDDGTGVQLQLWVEEPDDTGRRTFTLHSRRQNDVPDEPWLRHASGALATADASSGPARPTGADADFAQWPPTGAVAVETEELYAGFAAAGLGYGPAFQGVRAAWRRGDEVFAEVALPDDQHGDAAEYGLHPALLDASLHGIALTAIGQDGDETGARLPFSWSGVSLYATGASELRVRLTPAASGAVSLSIADTSGEPVATVDSLILRALAAGELDVAASDDDSLFRVDWSVVSAPAPVSAGACAVLGTDELGLRAALESAGATVAAYADVAELAAAVDGGAALPESVFVTCVGEARDGDTAGSVRASLYDTLGIVGEWLAFEAGETSRLVVVTSGAVGVGSGDVVSAAGLVDAPVWGLVRSAQSENPGRLVLVDVDGGEQALALLPGALGLDEPQVAVRGDVVWAPRLMRARASAGASAIAGAGVSGGVLDVPSSDGSWQLGVTGRGTLENLALLPVAEDAEAFGGRPLADGEVRVSVRAAGVNFRDALIALGMYPGEAQMGTEGAGVVIEVGPGVTDLAVGDRVLGLIDGGFGPLAVADARMVARMPEGWSFAQAAAVPTVFLTAYYALRDLAGLEAGESILVHAAAGGVGMAAVQLARHFGAEVYGTASAGKWGVLRELGIEDSRIASSRTLDFEASVLAASEGRGVDVVLNSLAREFVDASLRLLPRGGRFVEMGKTDLRDPAAVADAHEGVDYRSFDLAELSPDRVRDMLAEVLSLFDQGVLEPLPVKAWDVRRAPEAFRYLSQARHVGKVVLTLPPRFDGQGTVLVTGALGGLGRVVARHLADRHGVRDLLLVSRRGEDTPGAGEVRAELEELGANVTIAACDVADRDALAALVDDVRADLTAVVHVAGVVDDGVVTALTPERLDTVLRPKVDAAVNLHALTADLDLSAFVLFSSAAGVLGSAGQANYAAANAFLDALAQYRRAQGLSATSLAWGLWADQGGMAGALDEGDIDRMNRAGVAALSADEGLALLDVSLAQPDGALVPMKLNTETLRKQFGADVPPLFRGLIRGGVRTRRVVESGPAAAGTSFAGQLAALAPEHRERALLDLVRAQVAAVLGYASGEDVAPTKAFKELGFDSLTSVELRNRLNAATETRLPAGLVFDYPTPKALAHYLGTEILGDLPDTAAGNRPQVVAAAAQDEPIAIVAMSCRFPGGVHTPEDLWRLLTDGEEAITEFPEGRGWDTASLYDPDPDRVGTSYAREGGFLHDAGEFDAAFFGISPREALAMDPQQRLLLETSWEAFERAGIDPATLHGSPTGVFAGLIYHEYGSQLSSVPEGLGGYLGTGSSGAIASGRISYSLGLEGPAVTVDTACSSSLVALHLAAQALRNGECTMALAGGVTVMPTAGTFLEFSRQRGLAPDGRCKPFAAAADGTSWGEGVGMLVLERLSDARRNGHQVLAVVRGSAINQDGASNGLTAPNGPSQQRVITQALANARLTPTDVDAVEAHGTGTPLGDPIEAQALIATYGKQRPADRPLLLGSVKSNIGHTQAAAGVAGVIKMVMAMRHGVLPRTLNMDAPTPEVDWSAGTVELLAESRTWPERDGGVPRRAGVSSFGVSGTNAHVILEQGLSAEEPGADAGDDVPSPVLAGVVPLALSAKNEDALRDQAARLRAHLVAHADVELADVAWSLTAARSRFEHRGVVLGRDRDELLAGLDSLARDDASAQNVVTGHTHGGSVRPVFVFPGQGSQWAGMARELLDSSPVFAERMRECADALGEFVDWDLLEELNGERFDRVDVVQPVLFAVMVSLAATWQAAGVKPAAVVGHSQGEIAAACVAGALSLRDAARVVALRSLAIRELSGKGGMVSVPLPEQEVRELITAWGERVSVAAVNGPAQVVVSGEAEALAELVAQCVANDIRARTIPVDYASHSLYVEQIEEQIAEALAGVAPQNAEIPLYSTLTGAWLDANTPMDAGYWYRNLRQTVLFEHATRGLLAEGHGLFLEMSPHPVLTVPVQATIEAAGREGAAVALGSLRRDEGGPSRLAASFAEAHTHGAELDWQALFPGARATVDLPTYAFQRRHYWLVSPEQEAGAPGAEPALAVDEVEARFWEAVEREDLEGLAAELEVADGSAAAELGAVLPVLSSWRRQRRERSTLDSWRYRVTWKPLASGALPGPVLAGRWLVVVPEEAAAHAWVAGVTDALTQAGATFAEVRVSSAELTREALAERLGAYAPNASDASGEGERIAGVVSLLALAEQPHPAHPVLPAGLAGTVALVQALGDTGIAARLWAVSTGAVSTGRNDQVQSPAQAQTWGLGRVVALEHPERWGGLIDLPQTPDSRAAARFAGILAGVGDEDQLAVRGSGVFVRRLVRAESGTPAAPAKGKTPNTPWTPRGTVLITGGTGALGPHLARWLAREGAEHLVLTSRRGPDAPGAAELRAELEELGAQVTIASCDVADREAVAALLDGLAADGHTLRAVIHAAALIELAPLATTTLGDFAEIVAAKVAGAVVLDELLSETGLDADLDAFVLFSSIAGVWGSGDHAAYAAANAHLDALAEHRRARGLTATSIAWGVWNVVNPHESGSAPVDVDPEQLRRQGLPFLDPDLAFAGMRKTLDDDETFLALADVDWDQFVPVFTSRRARPLLADLPDAQRVLAADQDGPAGEGADAGAGEGSTKASALRERLTGLAGPERDRVLVDLVLTHAAAVLGYESAQALDPERAFREFGFDSLTAVDLRNRLGAATGLKLPTTVVFDHPNGTALAAYLRTQVLGADTAAARPVAAPVAAATDEPIAIVAMSCRYPGGISSPERMWQVLKDRADVVGGYPAGRGWDTAHLYDPDPETPGTTTTRGGGFLHDAGHFDPAFFGISPREALAMDPQQRLLLETSWEAFERAGVDPRSVRGEAAGVFVGTNYQDYGTGPGQVTAGAEGHILTGSAPSVISGRIAYTFGLEGPAVTVDTACSSSLVAMHLAAQALRSGECSLALAGGVAVMSSPGALIAFSQQRGLAADGRCKAFAAGADGMGMAEGVGMVLLERLSDARRNGHRVLAVVRGSAINQDGASNGLTAPNGPSQQRVIRAALANARLTASEVDAVEAHGTGTTLGDPIEAQALLATYGQERPESGEPLWLGSIKSNIGHSQAASGVAGVMKMVLAMHHGVLPQTLHIDEPTPEVDWTEGAVALLTEARDWPERESGAPRRAGVSSFGMSGTNAHVILEQVPSAEEPEPAVADGADAADVAAGDAAPAVVAGVVPLALSAKTESALREQAARLREHVLAHGDLELDDVAWSLATTRSRFEHRGVVLGRDRDEVLAGLEGLAQGDAAATHVVSGRAQTGMVRPVFVFPGQGSQWAGMAVELLDSSPVFAERMRECADALSEFVDWDLLEELSGENFDRVDVVQPVLFAVMVSLAAVWQAAGVKPAAVVGHSQGEIAAACVAGALSLRDAARVVALRSLAIRELSGKGGMVSVPLPEQEVRELISAWDGRIELAAVNGPAQVVVSGEPEALEELVAQCVAQDIRARTIPVDYASHSSYVEQIEQQIGEALEGVAPQAAEVPLYSTLTGAWLDANTPMDAGYWYRNLRQTVLFEHATRGLLAEGHGLFLEMSPHPVLTVPVQATIDATDSQAVTLGSLRRDEGGAHRLAASLAEAHVHGAELDWKALFPGAHTPVDLPTYAFQRQHYWLLAAPQEEQGEGSPLATDEVESRFWDAVEREDLEQLATELAVADGPAAELGAVLPVLSSWRKQRRERSTLDSWRYQVAWQPLAGALPATGLTGRWLVVLPENAAKHPWAAGVREALAAAGADVVELAVTSPELTREALTGRLREAAQAELAGVVSLLSLDESAHDAPSAYDAHAGVSAGLVGTVALVQALGDAGIDARLWAVTRGAVATDRADQPARPAQAQIWGLGRVAALEFPDRWGGLVDLPEKPDTRVASQLPGILAGAGAGAGAAGEEDQLAVRQAGVLVRRFVRAPVGAGETREWTPRGTALITGGTGAIGGHVARWLAREGAEHLVLTSRRGLDAPGAAELQVELEELGAKVTIAACDVADRDAVAGLLGRLTEDGHTLRSVFHAAGVGQGQPLDAMTAADIADVLEAKVAGAAHLDALLDSGADLDAFVLFSSNAGVWGSGSQGAYAAANAHLDALAEQRRARGLTATSVAWGLWAGGGMAGDDGEEQFRRRGLRPMAPGLAVAALAQAVAYDETFLAVADLDWERFAPAFTSARTSPFIGDLPEVRRYVESVAVEPAADAGTGDDAAGELRGRLAPLTEPEREVILLDIVRSHAAAVLGYTGAESIDAHLAFRELGFDSLTAVEVRNRLNKATGLRLPATLVFDHPTSVALAQYLRTELLQDDADGVDSTLRELDRLEAGLGSIAPDDSSRMRITMRLEALMSKWKGADGEEPAEGEAVSSRLESASADEVFDFIDKELGIS</sequence>
<dbReference type="Gene3D" id="3.30.70.3290">
    <property type="match status" value="3"/>
</dbReference>
<dbReference type="PROSITE" id="PS50075">
    <property type="entry name" value="CARRIER"/>
    <property type="match status" value="3"/>
</dbReference>
<dbReference type="Gene3D" id="3.40.50.720">
    <property type="entry name" value="NAD(P)-binding Rossmann-like Domain"/>
    <property type="match status" value="3"/>
</dbReference>
<dbReference type="InterPro" id="IPR049551">
    <property type="entry name" value="PKS_DH_C"/>
</dbReference>
<feature type="active site" description="Proton donor; for dehydratase activity" evidence="9">
    <location>
        <position position="1140"/>
    </location>
</feature>
<dbReference type="InterPro" id="IPR055123">
    <property type="entry name" value="SpnB-like_Rossmann"/>
</dbReference>
<dbReference type="SUPFAM" id="SSF101173">
    <property type="entry name" value="Docking domain B of the erythromycin polyketide synthase (DEBS)"/>
    <property type="match status" value="1"/>
</dbReference>
<dbReference type="Proteomes" id="UP000656881">
    <property type="component" value="Unassembled WGS sequence"/>
</dbReference>
<dbReference type="InterPro" id="IPR050091">
    <property type="entry name" value="PKS_NRPS_Biosynth_Enz"/>
</dbReference>
<dbReference type="SMART" id="SM00825">
    <property type="entry name" value="PKS_KS"/>
    <property type="match status" value="3"/>
</dbReference>
<dbReference type="Pfam" id="PF08659">
    <property type="entry name" value="KR"/>
    <property type="match status" value="3"/>
</dbReference>
<dbReference type="InterPro" id="IPR009081">
    <property type="entry name" value="PP-bd_ACP"/>
</dbReference>
<evidence type="ECO:0000256" key="2">
    <source>
        <dbReference type="ARBA" id="ARBA00004792"/>
    </source>
</evidence>
<dbReference type="SUPFAM" id="SSF50129">
    <property type="entry name" value="GroES-like"/>
    <property type="match status" value="1"/>
</dbReference>
<evidence type="ECO:0000256" key="9">
    <source>
        <dbReference type="PROSITE-ProRule" id="PRU01363"/>
    </source>
</evidence>
<evidence type="ECO:0000256" key="8">
    <source>
        <dbReference type="ARBA" id="ARBA00023315"/>
    </source>
</evidence>
<dbReference type="InterPro" id="IPR002364">
    <property type="entry name" value="Quin_OxRdtase/zeta-crystal_CS"/>
</dbReference>
<dbReference type="InterPro" id="IPR020806">
    <property type="entry name" value="PKS_PP-bd"/>
</dbReference>
<dbReference type="Gene3D" id="3.90.180.10">
    <property type="entry name" value="Medium-chain alcohol dehydrogenases, catalytic domain"/>
    <property type="match status" value="1"/>
</dbReference>
<evidence type="ECO:0000259" key="11">
    <source>
        <dbReference type="PROSITE" id="PS50075"/>
    </source>
</evidence>
<keyword evidence="5" id="KW-0808">Transferase</keyword>
<dbReference type="InterPro" id="IPR057326">
    <property type="entry name" value="KR_dom"/>
</dbReference>
<feature type="active site" description="Proton acceptor; for dehydratase activity" evidence="9">
    <location>
        <position position="965"/>
    </location>
</feature>
<feature type="domain" description="Carrier" evidence="11">
    <location>
        <begin position="2054"/>
        <end position="2129"/>
    </location>
</feature>
<dbReference type="InterPro" id="IPR036291">
    <property type="entry name" value="NAD(P)-bd_dom_sf"/>
</dbReference>
<feature type="region of interest" description="C-terminal hotdog fold" evidence="9">
    <location>
        <begin position="1079"/>
        <end position="1220"/>
    </location>
</feature>
<dbReference type="Gene3D" id="3.40.366.10">
    <property type="entry name" value="Malonyl-Coenzyme A Acyl Carrier Protein, domain 2"/>
    <property type="match status" value="3"/>
</dbReference>
<evidence type="ECO:0000313" key="14">
    <source>
        <dbReference type="EMBL" id="GGO37829.1"/>
    </source>
</evidence>
<dbReference type="SMART" id="SM00822">
    <property type="entry name" value="PKS_KR"/>
    <property type="match status" value="3"/>
</dbReference>
<dbReference type="EMBL" id="BMNG01000002">
    <property type="protein sequence ID" value="GGO37829.1"/>
    <property type="molecule type" value="Genomic_DNA"/>
</dbReference>
<feature type="domain" description="Carrier" evidence="11">
    <location>
        <begin position="5233"/>
        <end position="5308"/>
    </location>
</feature>
<dbReference type="Pfam" id="PF02801">
    <property type="entry name" value="Ketoacyl-synt_C"/>
    <property type="match status" value="3"/>
</dbReference>
<dbReference type="InterPro" id="IPR020841">
    <property type="entry name" value="PKS_Beta-ketoAc_synthase_dom"/>
</dbReference>
<dbReference type="InterPro" id="IPR016035">
    <property type="entry name" value="Acyl_Trfase/lysoPLipase"/>
</dbReference>
<dbReference type="RefSeq" id="WP_189173115.1">
    <property type="nucleotide sequence ID" value="NZ_BMNG01000002.1"/>
</dbReference>
<dbReference type="SUPFAM" id="SSF51735">
    <property type="entry name" value="NAD(P)-binding Rossmann-fold domains"/>
    <property type="match status" value="7"/>
</dbReference>
<dbReference type="InterPro" id="IPR013154">
    <property type="entry name" value="ADH-like_N"/>
</dbReference>
<dbReference type="PROSITE" id="PS00606">
    <property type="entry name" value="KS3_1"/>
    <property type="match status" value="3"/>
</dbReference>
<feature type="region of interest" description="Disordered" evidence="10">
    <location>
        <begin position="3615"/>
        <end position="3634"/>
    </location>
</feature>
<dbReference type="PANTHER" id="PTHR43775">
    <property type="entry name" value="FATTY ACID SYNTHASE"/>
    <property type="match status" value="1"/>
</dbReference>
<dbReference type="CDD" id="cd08952">
    <property type="entry name" value="KR_1_SDR_x"/>
    <property type="match status" value="2"/>
</dbReference>
<evidence type="ECO:0000259" key="13">
    <source>
        <dbReference type="PROSITE" id="PS52019"/>
    </source>
</evidence>
<dbReference type="InterPro" id="IPR016039">
    <property type="entry name" value="Thiolase-like"/>
</dbReference>
<comment type="caution">
    <text evidence="14">The sequence shown here is derived from an EMBL/GenBank/DDBJ whole genome shotgun (WGS) entry which is preliminary data.</text>
</comment>
<evidence type="ECO:0000256" key="5">
    <source>
        <dbReference type="ARBA" id="ARBA00022679"/>
    </source>
</evidence>
<keyword evidence="8" id="KW-0012">Acyltransferase</keyword>
<dbReference type="InterPro" id="IPR016036">
    <property type="entry name" value="Malonyl_transacylase_ACP-bd"/>
</dbReference>
<evidence type="ECO:0000313" key="15">
    <source>
        <dbReference type="Proteomes" id="UP000656881"/>
    </source>
</evidence>
<dbReference type="Pfam" id="PF14765">
    <property type="entry name" value="PS-DH"/>
    <property type="match status" value="1"/>
</dbReference>
<dbReference type="Pfam" id="PF08240">
    <property type="entry name" value="ADH_N"/>
    <property type="match status" value="1"/>
</dbReference>
<evidence type="ECO:0000256" key="1">
    <source>
        <dbReference type="ARBA" id="ARBA00001957"/>
    </source>
</evidence>
<dbReference type="InterPro" id="IPR011032">
    <property type="entry name" value="GroES-like_sf"/>
</dbReference>
<dbReference type="InterPro" id="IPR041618">
    <property type="entry name" value="PKS_DE"/>
</dbReference>
<evidence type="ECO:0000256" key="3">
    <source>
        <dbReference type="ARBA" id="ARBA00022450"/>
    </source>
</evidence>
<dbReference type="InterPro" id="IPR014043">
    <property type="entry name" value="Acyl_transferase_dom"/>
</dbReference>
<dbReference type="Pfam" id="PF18369">
    <property type="entry name" value="PKS_DE"/>
    <property type="match status" value="2"/>
</dbReference>
<keyword evidence="4" id="KW-0597">Phosphoprotein</keyword>
<proteinExistence type="predicted"/>
<feature type="domain" description="Ketosynthase family 3 (KS3)" evidence="12">
    <location>
        <begin position="2151"/>
        <end position="2579"/>
    </location>
</feature>
<dbReference type="CDD" id="cd08956">
    <property type="entry name" value="KR_3_FAS_SDR_x"/>
    <property type="match status" value="1"/>
</dbReference>
<dbReference type="Pfam" id="PF22953">
    <property type="entry name" value="SpnB_Rossmann"/>
    <property type="match status" value="1"/>
</dbReference>
<dbReference type="PROSITE" id="PS52019">
    <property type="entry name" value="PKS_MFAS_DH"/>
    <property type="match status" value="1"/>
</dbReference>
<dbReference type="SUPFAM" id="SSF53901">
    <property type="entry name" value="Thiolase-like"/>
    <property type="match status" value="3"/>
</dbReference>
<dbReference type="SUPFAM" id="SSF52151">
    <property type="entry name" value="FabD/lysophospholipase-like"/>
    <property type="match status" value="3"/>
</dbReference>
<dbReference type="Gene3D" id="3.40.47.10">
    <property type="match status" value="3"/>
</dbReference>
<dbReference type="SMART" id="SM01294">
    <property type="entry name" value="PKS_PP_betabranch"/>
    <property type="match status" value="3"/>
</dbReference>
<feature type="domain" description="Carrier" evidence="11">
    <location>
        <begin position="3651"/>
        <end position="3726"/>
    </location>
</feature>
<comment type="cofactor">
    <cofactor evidence="1">
        <name>pantetheine 4'-phosphate</name>
        <dbReference type="ChEBI" id="CHEBI:47942"/>
    </cofactor>
</comment>
<dbReference type="InterPro" id="IPR001227">
    <property type="entry name" value="Ac_transferase_dom_sf"/>
</dbReference>
<dbReference type="SMART" id="SM00829">
    <property type="entry name" value="PKS_ER"/>
    <property type="match status" value="1"/>
</dbReference>
<feature type="domain" description="Ketosynthase family 3 (KS3)" evidence="12">
    <location>
        <begin position="33"/>
        <end position="461"/>
    </location>
</feature>
<dbReference type="Pfam" id="PF00550">
    <property type="entry name" value="PP-binding"/>
    <property type="match status" value="3"/>
</dbReference>
<dbReference type="InterPro" id="IPR049900">
    <property type="entry name" value="PKS_mFAS_DH"/>
</dbReference>
<dbReference type="InterPro" id="IPR049552">
    <property type="entry name" value="PKS_DH_N"/>
</dbReference>
<dbReference type="InterPro" id="IPR013968">
    <property type="entry name" value="PKS_KR"/>
</dbReference>
<dbReference type="PROSITE" id="PS52004">
    <property type="entry name" value="KS3_2"/>
    <property type="match status" value="3"/>
</dbReference>
<feature type="compositionally biased region" description="Gly residues" evidence="10">
    <location>
        <begin position="3619"/>
        <end position="3629"/>
    </location>
</feature>
<organism evidence="14 15">
    <name type="scientific">Streptomyces lasiicapitis</name>
    <dbReference type="NCBI Taxonomy" id="1923961"/>
    <lineage>
        <taxon>Bacteria</taxon>
        <taxon>Bacillati</taxon>
        <taxon>Actinomycetota</taxon>
        <taxon>Actinomycetes</taxon>
        <taxon>Kitasatosporales</taxon>
        <taxon>Streptomycetaceae</taxon>
        <taxon>Streptomyces</taxon>
    </lineage>
</organism>
<comment type="pathway">
    <text evidence="2">Antibiotic biosynthesis.</text>
</comment>
<dbReference type="Pfam" id="PF22621">
    <property type="entry name" value="CurL-like_PKS_C"/>
    <property type="match status" value="2"/>
</dbReference>
<dbReference type="InterPro" id="IPR020807">
    <property type="entry name" value="PKS_DH"/>
</dbReference>
<dbReference type="Pfam" id="PF21089">
    <property type="entry name" value="PKS_DH_N"/>
    <property type="match status" value="1"/>
</dbReference>
<dbReference type="InterPro" id="IPR006162">
    <property type="entry name" value="Ppantetheine_attach_site"/>
</dbReference>
<dbReference type="SUPFAM" id="SSF55048">
    <property type="entry name" value="Probable ACP-binding domain of malonyl-CoA ACP transacylase"/>
    <property type="match status" value="3"/>
</dbReference>
<protein>
    <recommendedName>
        <fullName evidence="16">SDR family NAD(P)-dependent oxidoreductase</fullName>
    </recommendedName>
</protein>
<keyword evidence="7" id="KW-0511">Multifunctional enzyme</keyword>
<dbReference type="InterPro" id="IPR032821">
    <property type="entry name" value="PKS_assoc"/>
</dbReference>
<evidence type="ECO:0000256" key="10">
    <source>
        <dbReference type="SAM" id="MobiDB-lite"/>
    </source>
</evidence>
<dbReference type="SMART" id="SM00823">
    <property type="entry name" value="PKS_PP"/>
    <property type="match status" value="3"/>
</dbReference>
<evidence type="ECO:0000256" key="6">
    <source>
        <dbReference type="ARBA" id="ARBA00023194"/>
    </source>
</evidence>
<dbReference type="NCBIfam" id="NF045894">
    <property type="entry name" value="PKS_plus_SDR"/>
    <property type="match status" value="2"/>
</dbReference>
<evidence type="ECO:0000256" key="7">
    <source>
        <dbReference type="ARBA" id="ARBA00023268"/>
    </source>
</evidence>
<dbReference type="Pfam" id="PF00109">
    <property type="entry name" value="ketoacyl-synt"/>
    <property type="match status" value="3"/>
</dbReference>
<dbReference type="InterPro" id="IPR036299">
    <property type="entry name" value="Polyketide_synth_docking_sf"/>
</dbReference>
<dbReference type="Pfam" id="PF00698">
    <property type="entry name" value="Acyl_transf_1"/>
    <property type="match status" value="3"/>
</dbReference>